<gene>
    <name evidence="13" type="ORF">MKZ38_003936</name>
</gene>
<dbReference type="PANTHER" id="PTHR13312:SF0">
    <property type="entry name" value="UBIQUITIN THIOESTERASE OTU1"/>
    <property type="match status" value="1"/>
</dbReference>
<feature type="domain" description="OTU" evidence="12">
    <location>
        <begin position="117"/>
        <end position="236"/>
    </location>
</feature>
<keyword evidence="6" id="KW-0863">Zinc-finger</keyword>
<keyword evidence="8 11" id="KW-0378">Hydrolase</keyword>
<comment type="caution">
    <text evidence="13">The sequence shown here is derived from an EMBL/GenBank/DDBJ whole genome shotgun (WGS) entry which is preliminary data.</text>
</comment>
<evidence type="ECO:0000259" key="12">
    <source>
        <dbReference type="PROSITE" id="PS50802"/>
    </source>
</evidence>
<evidence type="ECO:0000256" key="2">
    <source>
        <dbReference type="ARBA" id="ARBA00004496"/>
    </source>
</evidence>
<dbReference type="EC" id="3.4.19.12" evidence="11"/>
<dbReference type="Pfam" id="PF02338">
    <property type="entry name" value="OTU"/>
    <property type="match status" value="1"/>
</dbReference>
<keyword evidence="9 11" id="KW-0788">Thiol protease</keyword>
<dbReference type="GO" id="GO:0008270">
    <property type="term" value="F:zinc ion binding"/>
    <property type="evidence" value="ECO:0007669"/>
    <property type="project" value="UniProtKB-KW"/>
</dbReference>
<keyword evidence="7 11" id="KW-0833">Ubl conjugation pathway</keyword>
<dbReference type="EMBL" id="JAKWBI020000231">
    <property type="protein sequence ID" value="KAJ2898429.1"/>
    <property type="molecule type" value="Genomic_DNA"/>
</dbReference>
<dbReference type="Gene3D" id="3.10.20.90">
    <property type="entry name" value="Phosphatidylinositol 3-kinase Catalytic Subunit, Chain A, domain 1"/>
    <property type="match status" value="1"/>
</dbReference>
<dbReference type="AlphaFoldDB" id="A0AAD5WS14"/>
<evidence type="ECO:0000313" key="14">
    <source>
        <dbReference type="Proteomes" id="UP001201980"/>
    </source>
</evidence>
<dbReference type="Pfam" id="PF21403">
    <property type="entry name" value="OTU1_UBXL"/>
    <property type="match status" value="1"/>
</dbReference>
<comment type="catalytic activity">
    <reaction evidence="1 11">
        <text>Thiol-dependent hydrolysis of ester, thioester, amide, peptide and isopeptide bonds formed by the C-terminal Gly of ubiquitin (a 76-residue protein attached to proteins as an intracellular targeting signal).</text>
        <dbReference type="EC" id="3.4.19.12"/>
    </reaction>
</comment>
<dbReference type="GO" id="GO:0005829">
    <property type="term" value="C:cytosol"/>
    <property type="evidence" value="ECO:0007669"/>
    <property type="project" value="TreeGrafter"/>
</dbReference>
<dbReference type="GO" id="GO:0016579">
    <property type="term" value="P:protein deubiquitination"/>
    <property type="evidence" value="ECO:0007669"/>
    <property type="project" value="TreeGrafter"/>
</dbReference>
<evidence type="ECO:0000256" key="6">
    <source>
        <dbReference type="ARBA" id="ARBA00022771"/>
    </source>
</evidence>
<accession>A0AAD5WS14</accession>
<keyword evidence="14" id="KW-1185">Reference proteome</keyword>
<dbReference type="InterPro" id="IPR038765">
    <property type="entry name" value="Papain-like_cys_pep_sf"/>
</dbReference>
<evidence type="ECO:0000256" key="4">
    <source>
        <dbReference type="ARBA" id="ARBA00022670"/>
    </source>
</evidence>
<keyword evidence="4" id="KW-0645">Protease</keyword>
<reference evidence="13" key="1">
    <citation type="submission" date="2022-07" db="EMBL/GenBank/DDBJ databases">
        <title>Draft genome sequence of Zalerion maritima ATCC 34329, a (micro)plastics degrading marine fungus.</title>
        <authorList>
            <person name="Paco A."/>
            <person name="Goncalves M.F.M."/>
            <person name="Rocha-Santos T.A.P."/>
            <person name="Alves A."/>
        </authorList>
    </citation>
    <scope>NUCLEOTIDE SEQUENCE</scope>
    <source>
        <strain evidence="13">ATCC 34329</strain>
    </source>
</reference>
<comment type="function">
    <text evidence="11">Hydrolase that can remove conjugated ubiquitin from proteins and may therefore play an important regulatory role at the level of protein turnover by preventing degradation.</text>
</comment>
<evidence type="ECO:0000256" key="9">
    <source>
        <dbReference type="ARBA" id="ARBA00022807"/>
    </source>
</evidence>
<dbReference type="FunFam" id="3.90.70.80:FF:000016">
    <property type="entry name" value="Putative ubiquitin thioesterase otu1"/>
    <property type="match status" value="1"/>
</dbReference>
<evidence type="ECO:0000256" key="5">
    <source>
        <dbReference type="ARBA" id="ARBA00022723"/>
    </source>
</evidence>
<sequence length="323" mass="36063">MRIRYKSPKGNGIMTFHETATVENLTLQLYCETGTEKFEIRYGWPPKPLDLKAKDVSLVSLKMNGETLTVVIDEPEPTAAASISKPAKEEARIKLNRKKTVDAGDVVIPWPEREGALILRVMPDDNSCLFTAFGGVFQKENASASLRREVASSILANPEIYNEVVLEMSPERYCSLITQPDRWGGAIELGILCDIYDIEICSVDVKSGRVDRFGQGKEKRCILCYSGIHYDRIAFSFCPPPHTSTDMPVTTDVTNWLADDDEVLIKAVELAQKLKGMHYFTDTTDFVLKCNVPGCNWIGSGDRQAKDHMKSMGHTSLSEMQIS</sequence>
<dbReference type="Proteomes" id="UP001201980">
    <property type="component" value="Unassembled WGS sequence"/>
</dbReference>
<evidence type="ECO:0000313" key="13">
    <source>
        <dbReference type="EMBL" id="KAJ2898429.1"/>
    </source>
</evidence>
<dbReference type="Gene3D" id="3.90.70.80">
    <property type="match status" value="1"/>
</dbReference>
<dbReference type="GO" id="GO:0036503">
    <property type="term" value="P:ERAD pathway"/>
    <property type="evidence" value="ECO:0007669"/>
    <property type="project" value="TreeGrafter"/>
</dbReference>
<keyword evidence="10" id="KW-0862">Zinc</keyword>
<dbReference type="CDD" id="cd22745">
    <property type="entry name" value="OTU_OTU1"/>
    <property type="match status" value="1"/>
</dbReference>
<evidence type="ECO:0000256" key="10">
    <source>
        <dbReference type="ARBA" id="ARBA00022833"/>
    </source>
</evidence>
<dbReference type="PANTHER" id="PTHR13312">
    <property type="entry name" value="HIV-INDUCED PROTEIN-7-LIKE PROTEASE"/>
    <property type="match status" value="1"/>
</dbReference>
<evidence type="ECO:0000256" key="1">
    <source>
        <dbReference type="ARBA" id="ARBA00000707"/>
    </source>
</evidence>
<evidence type="ECO:0000256" key="3">
    <source>
        <dbReference type="ARBA" id="ARBA00022490"/>
    </source>
</evidence>
<dbReference type="PROSITE" id="PS50802">
    <property type="entry name" value="OTU"/>
    <property type="match status" value="1"/>
</dbReference>
<dbReference type="GO" id="GO:0030968">
    <property type="term" value="P:endoplasmic reticulum unfolded protein response"/>
    <property type="evidence" value="ECO:0007669"/>
    <property type="project" value="TreeGrafter"/>
</dbReference>
<comment type="subcellular location">
    <subcellularLocation>
        <location evidence="2 11">Cytoplasm</location>
    </subcellularLocation>
</comment>
<dbReference type="GO" id="GO:0005634">
    <property type="term" value="C:nucleus"/>
    <property type="evidence" value="ECO:0007669"/>
    <property type="project" value="TreeGrafter"/>
</dbReference>
<dbReference type="SUPFAM" id="SSF54001">
    <property type="entry name" value="Cysteine proteinases"/>
    <property type="match status" value="1"/>
</dbReference>
<name>A0AAD5WS14_9PEZI</name>
<keyword evidence="3 11" id="KW-0963">Cytoplasm</keyword>
<dbReference type="GO" id="GO:0004843">
    <property type="term" value="F:cysteine-type deubiquitinase activity"/>
    <property type="evidence" value="ECO:0007669"/>
    <property type="project" value="UniProtKB-UniRule"/>
</dbReference>
<protein>
    <recommendedName>
        <fullName evidence="11">Ubiquitin thioesterase OTU</fullName>
        <ecNumber evidence="11">3.4.19.12</ecNumber>
    </recommendedName>
</protein>
<dbReference type="InterPro" id="IPR048857">
    <property type="entry name" value="OTU1_Ubl"/>
</dbReference>
<dbReference type="InterPro" id="IPR003323">
    <property type="entry name" value="OTU_dom"/>
</dbReference>
<proteinExistence type="predicted"/>
<organism evidence="13 14">
    <name type="scientific">Zalerion maritima</name>
    <dbReference type="NCBI Taxonomy" id="339359"/>
    <lineage>
        <taxon>Eukaryota</taxon>
        <taxon>Fungi</taxon>
        <taxon>Dikarya</taxon>
        <taxon>Ascomycota</taxon>
        <taxon>Pezizomycotina</taxon>
        <taxon>Sordariomycetes</taxon>
        <taxon>Lulworthiomycetidae</taxon>
        <taxon>Lulworthiales</taxon>
        <taxon>Lulworthiaceae</taxon>
        <taxon>Zalerion</taxon>
    </lineage>
</organism>
<evidence type="ECO:0000256" key="11">
    <source>
        <dbReference type="RuleBase" id="RU367104"/>
    </source>
</evidence>
<evidence type="ECO:0000256" key="8">
    <source>
        <dbReference type="ARBA" id="ARBA00022801"/>
    </source>
</evidence>
<keyword evidence="5" id="KW-0479">Metal-binding</keyword>
<evidence type="ECO:0000256" key="7">
    <source>
        <dbReference type="ARBA" id="ARBA00022786"/>
    </source>
</evidence>